<comment type="caution">
    <text evidence="1">The sequence shown here is derived from an EMBL/GenBank/DDBJ whole genome shotgun (WGS) entry which is preliminary data.</text>
</comment>
<name>A0A1F6B121_9BACT</name>
<dbReference type="AlphaFoldDB" id="A0A1F6B121"/>
<dbReference type="Pfam" id="PF13177">
    <property type="entry name" value="DNA_pol3_delta2"/>
    <property type="match status" value="1"/>
</dbReference>
<dbReference type="Gene3D" id="3.40.50.300">
    <property type="entry name" value="P-loop containing nucleotide triphosphate hydrolases"/>
    <property type="match status" value="1"/>
</dbReference>
<evidence type="ECO:0000313" key="2">
    <source>
        <dbReference type="Proteomes" id="UP000176450"/>
    </source>
</evidence>
<reference evidence="1 2" key="1">
    <citation type="journal article" date="2016" name="Nat. Commun.">
        <title>Thousands of microbial genomes shed light on interconnected biogeochemical processes in an aquifer system.</title>
        <authorList>
            <person name="Anantharaman K."/>
            <person name="Brown C.T."/>
            <person name="Hug L.A."/>
            <person name="Sharon I."/>
            <person name="Castelle C.J."/>
            <person name="Probst A.J."/>
            <person name="Thomas B.C."/>
            <person name="Singh A."/>
            <person name="Wilkins M.J."/>
            <person name="Karaoz U."/>
            <person name="Brodie E.L."/>
            <person name="Williams K.H."/>
            <person name="Hubbard S.S."/>
            <person name="Banfield J.F."/>
        </authorList>
    </citation>
    <scope>NUCLEOTIDE SEQUENCE [LARGE SCALE GENOMIC DNA]</scope>
</reference>
<dbReference type="InterPro" id="IPR027417">
    <property type="entry name" value="P-loop_NTPase"/>
</dbReference>
<protein>
    <recommendedName>
        <fullName evidence="3">DNA polymerase III subunit delta</fullName>
    </recommendedName>
</protein>
<dbReference type="Proteomes" id="UP000176450">
    <property type="component" value="Unassembled WGS sequence"/>
</dbReference>
<evidence type="ECO:0000313" key="1">
    <source>
        <dbReference type="EMBL" id="OGG30621.1"/>
    </source>
</evidence>
<accession>A0A1F6B121</accession>
<dbReference type="EMBL" id="MFJX01000028">
    <property type="protein sequence ID" value="OGG30621.1"/>
    <property type="molecule type" value="Genomic_DNA"/>
</dbReference>
<dbReference type="SUPFAM" id="SSF52540">
    <property type="entry name" value="P-loop containing nucleoside triphosphate hydrolases"/>
    <property type="match status" value="1"/>
</dbReference>
<organism evidence="1 2">
    <name type="scientific">Candidatus Gottesmanbacteria bacterium RIFCSPLOWO2_01_FULL_46_9</name>
    <dbReference type="NCBI Taxonomy" id="1798394"/>
    <lineage>
        <taxon>Bacteria</taxon>
        <taxon>Candidatus Gottesmaniibacteriota</taxon>
    </lineage>
</organism>
<proteinExistence type="predicted"/>
<evidence type="ECO:0008006" key="3">
    <source>
        <dbReference type="Google" id="ProtNLM"/>
    </source>
</evidence>
<sequence length="225" mass="25019">MHAYLITGGTTKARLAEIEKRLAETKVSPFDSTYLRLLPEEEHIGIDAVRAFKKQLLLAPQQSAFTAGVIENAHALTIEAQNALLKLLEEPPSHLIILPETENQLLLLPTIVSRCEVAYLAHSLDEAGATQDETQTFLLSLLAASKGQKLTRIDACIKDRSHAKNWTLRAMKAAHQLLLKAYTADHTAEHRVKITKLTRLCTEAYKELAANVNPRLVLDRVFLAL</sequence>
<gene>
    <name evidence="1" type="ORF">A3A63_02750</name>
</gene>